<dbReference type="EMBL" id="JWZT01003547">
    <property type="protein sequence ID" value="KII66361.1"/>
    <property type="molecule type" value="Genomic_DNA"/>
</dbReference>
<reference evidence="2 3" key="1">
    <citation type="journal article" date="2014" name="Genome Biol. Evol.">
        <title>The genome of the myxosporean Thelohanellus kitauei shows adaptations to nutrient acquisition within its fish host.</title>
        <authorList>
            <person name="Yang Y."/>
            <person name="Xiong J."/>
            <person name="Zhou Z."/>
            <person name="Huo F."/>
            <person name="Miao W."/>
            <person name="Ran C."/>
            <person name="Liu Y."/>
            <person name="Zhang J."/>
            <person name="Feng J."/>
            <person name="Wang M."/>
            <person name="Wang M."/>
            <person name="Wang L."/>
            <person name="Yao B."/>
        </authorList>
    </citation>
    <scope>NUCLEOTIDE SEQUENCE [LARGE SCALE GENOMIC DNA]</scope>
    <source>
        <strain evidence="2">Wuqing</strain>
    </source>
</reference>
<feature type="chain" id="PRO_5002168739" evidence="1">
    <location>
        <begin position="22"/>
        <end position="122"/>
    </location>
</feature>
<sequence>MYKIFFVISILLQTINMKVFQFTIEKWNVHVDIIAQINSSFSSVPPGKTVSYDIDIDDLQWDDVKIGEHIISVTGSKYLTSLQYDLLTVVMGYTFDTDKGFNISQVEFAFHSNYGKSKILKR</sequence>
<keyword evidence="3" id="KW-1185">Reference proteome</keyword>
<dbReference type="Proteomes" id="UP000031668">
    <property type="component" value="Unassembled WGS sequence"/>
</dbReference>
<organism evidence="2 3">
    <name type="scientific">Thelohanellus kitauei</name>
    <name type="common">Myxosporean</name>
    <dbReference type="NCBI Taxonomy" id="669202"/>
    <lineage>
        <taxon>Eukaryota</taxon>
        <taxon>Metazoa</taxon>
        <taxon>Cnidaria</taxon>
        <taxon>Myxozoa</taxon>
        <taxon>Myxosporea</taxon>
        <taxon>Bivalvulida</taxon>
        <taxon>Platysporina</taxon>
        <taxon>Myxobolidae</taxon>
        <taxon>Thelohanellus</taxon>
    </lineage>
</organism>
<name>A0A0C2MGQ5_THEKT</name>
<proteinExistence type="predicted"/>
<feature type="signal peptide" evidence="1">
    <location>
        <begin position="1"/>
        <end position="21"/>
    </location>
</feature>
<dbReference type="AlphaFoldDB" id="A0A0C2MGQ5"/>
<comment type="caution">
    <text evidence="2">The sequence shown here is derived from an EMBL/GenBank/DDBJ whole genome shotgun (WGS) entry which is preliminary data.</text>
</comment>
<evidence type="ECO:0000256" key="1">
    <source>
        <dbReference type="SAM" id="SignalP"/>
    </source>
</evidence>
<gene>
    <name evidence="2" type="ORF">RF11_13595</name>
</gene>
<protein>
    <submittedName>
        <fullName evidence="2">Uncharacterized protein</fullName>
    </submittedName>
</protein>
<keyword evidence="1" id="KW-0732">Signal</keyword>
<evidence type="ECO:0000313" key="2">
    <source>
        <dbReference type="EMBL" id="KII66361.1"/>
    </source>
</evidence>
<accession>A0A0C2MGQ5</accession>
<evidence type="ECO:0000313" key="3">
    <source>
        <dbReference type="Proteomes" id="UP000031668"/>
    </source>
</evidence>